<dbReference type="HOGENOM" id="CLU_1447852_0_0_1"/>
<organism evidence="4 5">
    <name type="scientific">Collybiopsis luxurians FD-317 M1</name>
    <dbReference type="NCBI Taxonomy" id="944289"/>
    <lineage>
        <taxon>Eukaryota</taxon>
        <taxon>Fungi</taxon>
        <taxon>Dikarya</taxon>
        <taxon>Basidiomycota</taxon>
        <taxon>Agaricomycotina</taxon>
        <taxon>Agaricomycetes</taxon>
        <taxon>Agaricomycetidae</taxon>
        <taxon>Agaricales</taxon>
        <taxon>Marasmiineae</taxon>
        <taxon>Omphalotaceae</taxon>
        <taxon>Collybiopsis</taxon>
        <taxon>Collybiopsis luxurians</taxon>
    </lineage>
</organism>
<name>A0A0D0CWF7_9AGAR</name>
<dbReference type="EMBL" id="KN834762">
    <property type="protein sequence ID" value="KIK64172.1"/>
    <property type="molecule type" value="Genomic_DNA"/>
</dbReference>
<accession>A0A0D0CWF7</accession>
<evidence type="ECO:0000256" key="3">
    <source>
        <dbReference type="SAM" id="Phobius"/>
    </source>
</evidence>
<keyword evidence="5" id="KW-1185">Reference proteome</keyword>
<feature type="coiled-coil region" evidence="1">
    <location>
        <begin position="132"/>
        <end position="159"/>
    </location>
</feature>
<keyword evidence="3" id="KW-1133">Transmembrane helix</keyword>
<protein>
    <submittedName>
        <fullName evidence="4">Uncharacterized protein</fullName>
    </submittedName>
</protein>
<evidence type="ECO:0000313" key="5">
    <source>
        <dbReference type="Proteomes" id="UP000053593"/>
    </source>
</evidence>
<keyword evidence="1" id="KW-0175">Coiled coil</keyword>
<feature type="compositionally biased region" description="Polar residues" evidence="2">
    <location>
        <begin position="102"/>
        <end position="117"/>
    </location>
</feature>
<keyword evidence="3" id="KW-0812">Transmembrane</keyword>
<dbReference type="Proteomes" id="UP000053593">
    <property type="component" value="Unassembled WGS sequence"/>
</dbReference>
<gene>
    <name evidence="4" type="ORF">GYMLUDRAFT_40457</name>
</gene>
<reference evidence="4 5" key="1">
    <citation type="submission" date="2014-04" db="EMBL/GenBank/DDBJ databases">
        <title>Evolutionary Origins and Diversification of the Mycorrhizal Mutualists.</title>
        <authorList>
            <consortium name="DOE Joint Genome Institute"/>
            <consortium name="Mycorrhizal Genomics Consortium"/>
            <person name="Kohler A."/>
            <person name="Kuo A."/>
            <person name="Nagy L.G."/>
            <person name="Floudas D."/>
            <person name="Copeland A."/>
            <person name="Barry K.W."/>
            <person name="Cichocki N."/>
            <person name="Veneault-Fourrey C."/>
            <person name="LaButti K."/>
            <person name="Lindquist E.A."/>
            <person name="Lipzen A."/>
            <person name="Lundell T."/>
            <person name="Morin E."/>
            <person name="Murat C."/>
            <person name="Riley R."/>
            <person name="Ohm R."/>
            <person name="Sun H."/>
            <person name="Tunlid A."/>
            <person name="Henrissat B."/>
            <person name="Grigoriev I.V."/>
            <person name="Hibbett D.S."/>
            <person name="Martin F."/>
        </authorList>
    </citation>
    <scope>NUCLEOTIDE SEQUENCE [LARGE SCALE GENOMIC DNA]</scope>
    <source>
        <strain evidence="4 5">FD-317 M1</strain>
    </source>
</reference>
<feature type="region of interest" description="Disordered" evidence="2">
    <location>
        <begin position="102"/>
        <end position="129"/>
    </location>
</feature>
<keyword evidence="3" id="KW-0472">Membrane</keyword>
<dbReference type="AlphaFoldDB" id="A0A0D0CWF7"/>
<evidence type="ECO:0000256" key="2">
    <source>
        <dbReference type="SAM" id="MobiDB-lite"/>
    </source>
</evidence>
<sequence>MAPSIITLSLHNETAIQIVSLSKRNSSSAGIAIGLAFGGVAAVVITMGCVWFLLVRKVGTEPCSPGLEDTLASQRQLKPGSVTPYTLRQAWSREFIITQSPKSEWSNQESQASSQDAENVPRISEENSMTNLREVRQRMAEMMMRMEHLEAKINSERDQVSSEITCMHCNMPSAEPPPHYADLHANG</sequence>
<evidence type="ECO:0000256" key="1">
    <source>
        <dbReference type="SAM" id="Coils"/>
    </source>
</evidence>
<proteinExistence type="predicted"/>
<evidence type="ECO:0000313" key="4">
    <source>
        <dbReference type="EMBL" id="KIK64172.1"/>
    </source>
</evidence>
<feature type="transmembrane region" description="Helical" evidence="3">
    <location>
        <begin position="31"/>
        <end position="54"/>
    </location>
</feature>